<evidence type="ECO:0000313" key="2">
    <source>
        <dbReference type="Proteomes" id="UP000007820"/>
    </source>
</evidence>
<dbReference type="AlphaFoldDB" id="F9D0C4"/>
<accession>F9D0C4</accession>
<reference evidence="1 2" key="1">
    <citation type="submission" date="2011-04" db="EMBL/GenBank/DDBJ databases">
        <authorList>
            <person name="Muzny D."/>
            <person name="Qin X."/>
            <person name="Deng J."/>
            <person name="Jiang H."/>
            <person name="Liu Y."/>
            <person name="Qu J."/>
            <person name="Song X.-Z."/>
            <person name="Zhang L."/>
            <person name="Thornton R."/>
            <person name="Coyle M."/>
            <person name="Francisco L."/>
            <person name="Jackson L."/>
            <person name="Javaid M."/>
            <person name="Korchina V."/>
            <person name="Kovar C."/>
            <person name="Mata R."/>
            <person name="Mathew T."/>
            <person name="Ngo R."/>
            <person name="Nguyen L."/>
            <person name="Nguyen N."/>
            <person name="Okwuonu G."/>
            <person name="Ongeri F."/>
            <person name="Pham C."/>
            <person name="Simmons D."/>
            <person name="Wilczek-Boney K."/>
            <person name="Hale W."/>
            <person name="Jakkamsetti A."/>
            <person name="Pham P."/>
            <person name="Ruth R."/>
            <person name="San Lucas F."/>
            <person name="Warren J."/>
            <person name="Zhang J."/>
            <person name="Zhao Z."/>
            <person name="Zhou C."/>
            <person name="Zhu D."/>
            <person name="Lee S."/>
            <person name="Bess C."/>
            <person name="Blankenburg K."/>
            <person name="Forbes L."/>
            <person name="Fu Q."/>
            <person name="Gubbala S."/>
            <person name="Hirani K."/>
            <person name="Jayaseelan J.C."/>
            <person name="Lara F."/>
            <person name="Munidasa M."/>
            <person name="Palculict T."/>
            <person name="Patil S."/>
            <person name="Pu L.-L."/>
            <person name="Saada N."/>
            <person name="Tang L."/>
            <person name="Weissenberger G."/>
            <person name="Zhu Y."/>
            <person name="Hemphill L."/>
            <person name="Shang Y."/>
            <person name="Youmans B."/>
            <person name="Ayvaz T."/>
            <person name="Ross M."/>
            <person name="Santibanez J."/>
            <person name="Aqrawi P."/>
            <person name="Gross S."/>
            <person name="Joshi V."/>
            <person name="Fowler G."/>
            <person name="Nazareth L."/>
            <person name="Reid J."/>
            <person name="Worley K."/>
            <person name="Petrosino J."/>
            <person name="Highlander S."/>
            <person name="Gibbs R."/>
        </authorList>
    </citation>
    <scope>NUCLEOTIDE SEQUENCE [LARGE SCALE GENOMIC DNA]</scope>
    <source>
        <strain evidence="1 2">DSM 3688</strain>
    </source>
</reference>
<organism evidence="1 2">
    <name type="scientific">Prevotella dentalis (strain ATCC 49559 / DSM 3688 / JCM 13448 / NCTC 12043 / ES 2772)</name>
    <name type="common">Mitsuokella dentalis</name>
    <dbReference type="NCBI Taxonomy" id="908937"/>
    <lineage>
        <taxon>Bacteria</taxon>
        <taxon>Pseudomonadati</taxon>
        <taxon>Bacteroidota</taxon>
        <taxon>Bacteroidia</taxon>
        <taxon>Bacteroidales</taxon>
        <taxon>Prevotellaceae</taxon>
        <taxon>Prevotella</taxon>
    </lineage>
</organism>
<dbReference type="Proteomes" id="UP000007820">
    <property type="component" value="Unassembled WGS sequence"/>
</dbReference>
<evidence type="ECO:0000313" key="1">
    <source>
        <dbReference type="EMBL" id="EGQ17217.1"/>
    </source>
</evidence>
<proteinExistence type="predicted"/>
<sequence length="61" mass="6825">MGAKRMQPFLLYRHLAPVLWMDVGTIRAFMCSVSFPALAELSTMATAKKPEWPAHGLQSFS</sequence>
<protein>
    <submittedName>
        <fullName evidence="1">Uncharacterized protein</fullName>
    </submittedName>
</protein>
<name>F9D0C4_PREDD</name>
<gene>
    <name evidence="1" type="ORF">HMPREF9136_0302</name>
</gene>
<dbReference type="EMBL" id="AFPW01000004">
    <property type="protein sequence ID" value="EGQ17217.1"/>
    <property type="molecule type" value="Genomic_DNA"/>
</dbReference>
<comment type="caution">
    <text evidence="1">The sequence shown here is derived from an EMBL/GenBank/DDBJ whole genome shotgun (WGS) entry which is preliminary data.</text>
</comment>